<evidence type="ECO:0000256" key="1">
    <source>
        <dbReference type="ARBA" id="ARBA00022723"/>
    </source>
</evidence>
<dbReference type="GO" id="GO:0005783">
    <property type="term" value="C:endoplasmic reticulum"/>
    <property type="evidence" value="ECO:0007669"/>
    <property type="project" value="UniProtKB-ARBA"/>
</dbReference>
<dbReference type="Proteomes" id="UP000008672">
    <property type="component" value="Unassembled WGS sequence"/>
</dbReference>
<dbReference type="EC" id="5.2.1.8" evidence="4"/>
<evidence type="ECO:0000256" key="3">
    <source>
        <dbReference type="ARBA" id="ARBA00022837"/>
    </source>
</evidence>
<reference evidence="9" key="1">
    <citation type="submission" date="2011-08" db="EMBL/GenBank/DDBJ databases">
        <title>The draft genome of Latimeria chalumnae.</title>
        <authorList>
            <person name="Di Palma F."/>
            <person name="Alfoldi J."/>
            <person name="Johnson J."/>
            <person name="Berlin A."/>
            <person name="Gnerre S."/>
            <person name="Jaffe D."/>
            <person name="MacCallum I."/>
            <person name="Young S."/>
            <person name="Walker B.J."/>
            <person name="Lander E."/>
            <person name="Lindblad-Toh K."/>
        </authorList>
    </citation>
    <scope>NUCLEOTIDE SEQUENCE [LARGE SCALE GENOMIC DNA]</scope>
    <source>
        <strain evidence="9">Wild caught</strain>
    </source>
</reference>
<dbReference type="SUPFAM" id="SSF54534">
    <property type="entry name" value="FKBP-like"/>
    <property type="match status" value="3"/>
</dbReference>
<comment type="catalytic activity">
    <reaction evidence="4">
        <text>[protein]-peptidylproline (omega=180) = [protein]-peptidylproline (omega=0)</text>
        <dbReference type="Rhea" id="RHEA:16237"/>
        <dbReference type="Rhea" id="RHEA-COMP:10747"/>
        <dbReference type="Rhea" id="RHEA-COMP:10748"/>
        <dbReference type="ChEBI" id="CHEBI:83833"/>
        <dbReference type="ChEBI" id="CHEBI:83834"/>
        <dbReference type="EC" id="5.2.1.8"/>
    </reaction>
</comment>
<organism evidence="8 9">
    <name type="scientific">Latimeria chalumnae</name>
    <name type="common">Coelacanth</name>
    <dbReference type="NCBI Taxonomy" id="7897"/>
    <lineage>
        <taxon>Eukaryota</taxon>
        <taxon>Metazoa</taxon>
        <taxon>Chordata</taxon>
        <taxon>Craniata</taxon>
        <taxon>Vertebrata</taxon>
        <taxon>Euteleostomi</taxon>
        <taxon>Coelacanthiformes</taxon>
        <taxon>Coelacanthidae</taxon>
        <taxon>Latimeria</taxon>
    </lineage>
</organism>
<dbReference type="SUPFAM" id="SSF47473">
    <property type="entry name" value="EF-hand"/>
    <property type="match status" value="1"/>
</dbReference>
<dbReference type="PROSITE" id="PS00018">
    <property type="entry name" value="EF_HAND_1"/>
    <property type="match status" value="1"/>
</dbReference>
<dbReference type="GO" id="GO:0005509">
    <property type="term" value="F:calcium ion binding"/>
    <property type="evidence" value="ECO:0007669"/>
    <property type="project" value="InterPro"/>
</dbReference>
<dbReference type="OMA" id="YDRHTLV"/>
<dbReference type="Gene3D" id="3.10.50.40">
    <property type="match status" value="3"/>
</dbReference>
<feature type="domain" description="PPIase FKBP-type" evidence="6">
    <location>
        <begin position="266"/>
        <end position="353"/>
    </location>
</feature>
<dbReference type="EMBL" id="AFYH01153514">
    <property type="status" value="NOT_ANNOTATED_CDS"/>
    <property type="molecule type" value="Genomic_DNA"/>
</dbReference>
<sequence>VIPPDATLVFDVMLVDVWNQDDRVRTRSMSKPDRCNRTVQSSDFVRYHYNGTLLDGTQFDSSHSLKGTYNTYVGMGWLIKGMDEGLVGMCLGERRSIIIPPFLAYGEKGHGRVCVCVCAHGFYISIADGYNSSPALGRDAVGLPAHTSYQPVGFLGLKTIYAGPKVGSVLILSGYSRNHTYDTYIGMGYIISGMDQGLQGACMGERRRIIIPPHLAYGEQGVGDNIPGSAVLMFDVHVIDFHNPSDTIEILTVAKPESCNQSSKSGDYIQYRYNCSLIDGFRLFSSYDQDGPQEAILGGQKVIDGLDLALQGMCVGEKRVVVVPPHLGHGEKGARGVPGSAVLVFELELVHVEESLPEGYMFVWDADAPANLYEAMDLNKDGEIPLEEFSTFIKTQVTEKKGRLMPGADPDKTISDMFGNQDRNKDGKITADELKLKTDEDAEKIQHEEL</sequence>
<evidence type="ECO:0000256" key="4">
    <source>
        <dbReference type="PROSITE-ProRule" id="PRU00277"/>
    </source>
</evidence>
<evidence type="ECO:0000259" key="6">
    <source>
        <dbReference type="PROSITE" id="PS50059"/>
    </source>
</evidence>
<keyword evidence="4" id="KW-0413">Isomerase</keyword>
<feature type="domain" description="PPIase FKBP-type" evidence="6">
    <location>
        <begin position="42"/>
        <end position="109"/>
    </location>
</feature>
<feature type="region of interest" description="Disordered" evidence="5">
    <location>
        <begin position="401"/>
        <end position="450"/>
    </location>
</feature>
<dbReference type="PROSITE" id="PS50059">
    <property type="entry name" value="FKBP_PPIASE"/>
    <property type="match status" value="3"/>
</dbReference>
<dbReference type="PANTHER" id="PTHR46046">
    <property type="entry name" value="PEPTIDYLPROLYL ISOMERASE"/>
    <property type="match status" value="1"/>
</dbReference>
<dbReference type="STRING" id="7897.ENSLACP00000001732"/>
<feature type="domain" description="EF-hand" evidence="7">
    <location>
        <begin position="364"/>
        <end position="399"/>
    </location>
</feature>
<dbReference type="InterPro" id="IPR011992">
    <property type="entry name" value="EF-hand-dom_pair"/>
</dbReference>
<dbReference type="InterPro" id="IPR002048">
    <property type="entry name" value="EF_hand_dom"/>
</dbReference>
<dbReference type="InterPro" id="IPR018247">
    <property type="entry name" value="EF_Hand_1_Ca_BS"/>
</dbReference>
<evidence type="ECO:0000259" key="7">
    <source>
        <dbReference type="PROSITE" id="PS50222"/>
    </source>
</evidence>
<feature type="compositionally biased region" description="Basic and acidic residues" evidence="5">
    <location>
        <begin position="422"/>
        <end position="450"/>
    </location>
</feature>
<name>H2ZWG1_LATCH</name>
<accession>H2ZWG1</accession>
<dbReference type="eggNOG" id="KOG0549">
    <property type="taxonomic scope" value="Eukaryota"/>
</dbReference>
<dbReference type="Gene3D" id="1.10.238.10">
    <property type="entry name" value="EF-hand"/>
    <property type="match status" value="1"/>
</dbReference>
<evidence type="ECO:0000256" key="5">
    <source>
        <dbReference type="SAM" id="MobiDB-lite"/>
    </source>
</evidence>
<dbReference type="EMBL" id="AFYH01153512">
    <property type="status" value="NOT_ANNOTATED_CDS"/>
    <property type="molecule type" value="Genomic_DNA"/>
</dbReference>
<keyword evidence="3" id="KW-0106">Calcium</keyword>
<dbReference type="EMBL" id="AFYH01153513">
    <property type="status" value="NOT_ANNOTATED_CDS"/>
    <property type="molecule type" value="Genomic_DNA"/>
</dbReference>
<evidence type="ECO:0000313" key="8">
    <source>
        <dbReference type="Ensembl" id="ENSLACP00000001732.1"/>
    </source>
</evidence>
<keyword evidence="2" id="KW-0677">Repeat</keyword>
<dbReference type="Ensembl" id="ENSLACT00000001745.1">
    <property type="protein sequence ID" value="ENSLACP00000001732.1"/>
    <property type="gene ID" value="ENSLACG00000001548.1"/>
</dbReference>
<dbReference type="AlphaFoldDB" id="H2ZWG1"/>
<dbReference type="Pfam" id="PF13202">
    <property type="entry name" value="EF-hand_5"/>
    <property type="match status" value="2"/>
</dbReference>
<feature type="domain" description="EF-hand" evidence="7">
    <location>
        <begin position="409"/>
        <end position="444"/>
    </location>
</feature>
<protein>
    <recommendedName>
        <fullName evidence="4">peptidylprolyl isomerase</fullName>
        <ecNumber evidence="4">5.2.1.8</ecNumber>
    </recommendedName>
</protein>
<feature type="domain" description="PPIase FKBP-type" evidence="6">
    <location>
        <begin position="161"/>
        <end position="242"/>
    </location>
</feature>
<gene>
    <name evidence="8" type="primary">FKBP10</name>
</gene>
<dbReference type="InterPro" id="IPR051989">
    <property type="entry name" value="FKBP-like_isomerase"/>
</dbReference>
<reference evidence="8" key="2">
    <citation type="submission" date="2025-08" db="UniProtKB">
        <authorList>
            <consortium name="Ensembl"/>
        </authorList>
    </citation>
    <scope>IDENTIFICATION</scope>
</reference>
<proteinExistence type="predicted"/>
<dbReference type="InterPro" id="IPR046357">
    <property type="entry name" value="PPIase_dom_sf"/>
</dbReference>
<dbReference type="PROSITE" id="PS50222">
    <property type="entry name" value="EF_HAND_2"/>
    <property type="match status" value="2"/>
</dbReference>
<dbReference type="InterPro" id="IPR001179">
    <property type="entry name" value="PPIase_FKBP_dom"/>
</dbReference>
<dbReference type="Pfam" id="PF00254">
    <property type="entry name" value="FKBP_C"/>
    <property type="match status" value="3"/>
</dbReference>
<reference evidence="8" key="3">
    <citation type="submission" date="2025-09" db="UniProtKB">
        <authorList>
            <consortium name="Ensembl"/>
        </authorList>
    </citation>
    <scope>IDENTIFICATION</scope>
</reference>
<keyword evidence="9" id="KW-1185">Reference proteome</keyword>
<dbReference type="GO" id="GO:0003755">
    <property type="term" value="F:peptidyl-prolyl cis-trans isomerase activity"/>
    <property type="evidence" value="ECO:0007669"/>
    <property type="project" value="UniProtKB-KW"/>
</dbReference>
<keyword evidence="4" id="KW-0697">Rotamase</keyword>
<dbReference type="InParanoid" id="H2ZWG1"/>
<evidence type="ECO:0000313" key="9">
    <source>
        <dbReference type="Proteomes" id="UP000008672"/>
    </source>
</evidence>
<keyword evidence="1" id="KW-0479">Metal-binding</keyword>
<dbReference type="HOGENOM" id="CLU_034907_0_0_1"/>
<evidence type="ECO:0000256" key="2">
    <source>
        <dbReference type="ARBA" id="ARBA00022737"/>
    </source>
</evidence>
<dbReference type="PANTHER" id="PTHR46046:SF3">
    <property type="entry name" value="PEPTIDYL-PROLYL CIS-TRANS ISOMERASE FKBP10"/>
    <property type="match status" value="1"/>
</dbReference>
<dbReference type="GeneTree" id="ENSGT00940000156331"/>
<dbReference type="EMBL" id="AFYH01153511">
    <property type="status" value="NOT_ANNOTATED_CDS"/>
    <property type="molecule type" value="Genomic_DNA"/>
</dbReference>
<dbReference type="EMBL" id="AFYH01153510">
    <property type="status" value="NOT_ANNOTATED_CDS"/>
    <property type="molecule type" value="Genomic_DNA"/>
</dbReference>